<dbReference type="KEGG" id="thig:FE785_00780"/>
<reference evidence="1 2" key="1">
    <citation type="submission" date="2019-05" db="EMBL/GenBank/DDBJ databases">
        <title>Thiomicrorhabdus sediminis sp. nov, a novel sulfur-oxidizing bacterium isolated from coastal sediment.</title>
        <authorList>
            <person name="Liu X."/>
        </authorList>
    </citation>
    <scope>NUCLEOTIDE SEQUENCE [LARGE SCALE GENOMIC DNA]</scope>
    <source>
        <strain evidence="1 2">G1</strain>
    </source>
</reference>
<dbReference type="RefSeq" id="WP_138563453.1">
    <property type="nucleotide sequence ID" value="NZ_CP040602.1"/>
</dbReference>
<dbReference type="Pfam" id="PF05359">
    <property type="entry name" value="DUF748"/>
    <property type="match status" value="2"/>
</dbReference>
<keyword evidence="2" id="KW-1185">Reference proteome</keyword>
<dbReference type="AlphaFoldDB" id="A0A4P9K327"/>
<dbReference type="EMBL" id="CP040602">
    <property type="protein sequence ID" value="QCU89264.1"/>
    <property type="molecule type" value="Genomic_DNA"/>
</dbReference>
<organism evidence="1 2">
    <name type="scientific">Thiomicrorhabdus sediminis</name>
    <dbReference type="NCBI Taxonomy" id="2580412"/>
    <lineage>
        <taxon>Bacteria</taxon>
        <taxon>Pseudomonadati</taxon>
        <taxon>Pseudomonadota</taxon>
        <taxon>Gammaproteobacteria</taxon>
        <taxon>Thiotrichales</taxon>
        <taxon>Piscirickettsiaceae</taxon>
        <taxon>Thiomicrorhabdus</taxon>
    </lineage>
</organism>
<gene>
    <name evidence="1" type="ORF">FE785_00780</name>
</gene>
<evidence type="ECO:0000313" key="2">
    <source>
        <dbReference type="Proteomes" id="UP000304864"/>
    </source>
</evidence>
<dbReference type="Proteomes" id="UP000304864">
    <property type="component" value="Chromosome"/>
</dbReference>
<dbReference type="InterPro" id="IPR008023">
    <property type="entry name" value="DUF748"/>
</dbReference>
<protein>
    <submittedName>
        <fullName evidence="1">DUF748 domain-containing protein</fullName>
    </submittedName>
</protein>
<dbReference type="OrthoDB" id="6114420at2"/>
<accession>A0A4P9K327</accession>
<proteinExistence type="predicted"/>
<evidence type="ECO:0000313" key="1">
    <source>
        <dbReference type="EMBL" id="QCU89264.1"/>
    </source>
</evidence>
<sequence>MLAWIVRHKWITLFSSLLLIIWLFISVLLKPITQKMLTDHVKPYGIERVELADLNFNPLSGTLNLEKLALYKANSDSPTLTLGELDINLSVWALLQQRILVESLVFADSTLPFSMQKPKQAGMAPIINLAGIPLNAQQEEPAKESSPSLLPGLDEIELSNIVISLDYEKQHSTLQIDEMSLTDLYAWSADYGLLKFKAQLNGSAILATLKLYAFDELPKIVGTVKTDHLDLAKFRDFLPEGLQKTLQYSAQLSTNTTFTAELHKEGIKLFNQGNIDLSGIQLSQFDEQNTDKTVALEAKNLSWRGDLYVTQKATLSIATEGDLSASKLQLVQADNRISSDKVNISGVGLVDLSAQPIVKLQQSLTLNGFQASTPQFSAATHISSRVDATIATAQQSFDATGSLKLTGINAQQAEFSIQAEDFSLNFNNRFNYANNELLANINQLNLKQLQLSSRTNKQAIISQDKLAIKSVQFNHLGDALIDSLTLNNLQVSPQEQQAFIQLNQLDINRIQHDAKAQKLSVDTVQLDGSHSQLTLLENNQLAEVDQLMQSLNQTDKKSQADNAVDVAANQKQASTQDKTTTTALHYQIKQILVKGDNTLQLTNTQVKPVFKKQLKLTEFNLNNLDSSNKENLNDFKLTLQLDEYSRLTSAGKISLLQPKHRLEAKTDIDGMALNELSAFSESLIGYDIESGQLSAQLQTQIKDNIIDAKNDLQLNKLKLQSADSKVAQKAREKFPVPLETGLALLQDKNDNIELSLPIKGDINSPDFDINDVISTALSKAMAGATRTYLLFALQPFGAIAMATEFATSQASAITLQPIEFTPSSTALSKPMLDYLKKIATLLKQRQGLQIKLCQGASESDRLALQAIMAKQVQQSAQQTGQTAQSTAVDDRQLIQLASDRQNGIKRQLIKLGVAARQLIICKPKISADTQKALVALNI</sequence>
<name>A0A4P9K327_9GAMM</name>